<feature type="transmembrane region" description="Helical" evidence="1">
    <location>
        <begin position="12"/>
        <end position="43"/>
    </location>
</feature>
<keyword evidence="1" id="KW-0472">Membrane</keyword>
<comment type="caution">
    <text evidence="2">The sequence shown here is derived from an EMBL/GenBank/DDBJ whole genome shotgun (WGS) entry which is preliminary data.</text>
</comment>
<evidence type="ECO:0000313" key="2">
    <source>
        <dbReference type="EMBL" id="ESP93279.1"/>
    </source>
</evidence>
<evidence type="ECO:0000256" key="1">
    <source>
        <dbReference type="SAM" id="Phobius"/>
    </source>
</evidence>
<keyword evidence="1" id="KW-1133">Transmembrane helix</keyword>
<accession>V4HZ96</accession>
<proteinExistence type="predicted"/>
<evidence type="ECO:0000313" key="3">
    <source>
        <dbReference type="Proteomes" id="UP000017820"/>
    </source>
</evidence>
<organism evidence="2 3">
    <name type="scientific">Pseudoalteromonas luteoviolacea (strain 2ta16)</name>
    <dbReference type="NCBI Taxonomy" id="1353533"/>
    <lineage>
        <taxon>Bacteria</taxon>
        <taxon>Pseudomonadati</taxon>
        <taxon>Pseudomonadota</taxon>
        <taxon>Gammaproteobacteria</taxon>
        <taxon>Alteromonadales</taxon>
        <taxon>Pseudoalteromonadaceae</taxon>
        <taxon>Pseudoalteromonas</taxon>
    </lineage>
</organism>
<keyword evidence="1" id="KW-0812">Transmembrane</keyword>
<dbReference type="RefSeq" id="WP_023399378.1">
    <property type="nucleotide sequence ID" value="NZ_AUSV01000037.1"/>
</dbReference>
<name>V4HZ96_PSEL2</name>
<reference evidence="2 3" key="1">
    <citation type="submission" date="2013-07" db="EMBL/GenBank/DDBJ databases">
        <title>Draft genome sequence of Pseudoalteromonas luteoviolacea 2ta16.</title>
        <authorList>
            <person name="Allen E.E."/>
            <person name="Azam F."/>
            <person name="Podell S."/>
        </authorList>
    </citation>
    <scope>NUCLEOTIDE SEQUENCE [LARGE SCALE GENOMIC DNA]</scope>
    <source>
        <strain evidence="2 3">2ta16</strain>
    </source>
</reference>
<protein>
    <submittedName>
        <fullName evidence="2">Uncharacterized protein</fullName>
    </submittedName>
</protein>
<gene>
    <name evidence="2" type="ORF">PL2TA16_03500</name>
</gene>
<sequence>MITKVLEWHLIFLGSVVVSLLYLQIVLSPVFFMGILGLISIQFFDQSTAIHITTGCALLGSILGFFWAERIRRSTGIITFHSYLLSTPEIDGYSHPSSNKLKK</sequence>
<dbReference type="Proteomes" id="UP000017820">
    <property type="component" value="Unassembled WGS sequence"/>
</dbReference>
<dbReference type="AlphaFoldDB" id="V4HZ96"/>
<feature type="transmembrane region" description="Helical" evidence="1">
    <location>
        <begin position="49"/>
        <end position="68"/>
    </location>
</feature>
<dbReference type="EMBL" id="AUSV01000037">
    <property type="protein sequence ID" value="ESP93279.1"/>
    <property type="molecule type" value="Genomic_DNA"/>
</dbReference>